<keyword evidence="2" id="KW-1185">Reference proteome</keyword>
<accession>A0A387HM88</accession>
<dbReference type="KEGG" id="shun:DWB77_04107"/>
<evidence type="ECO:0000313" key="2">
    <source>
        <dbReference type="Proteomes" id="UP000271554"/>
    </source>
</evidence>
<protein>
    <submittedName>
        <fullName evidence="1">Uncharacterized protein</fullName>
    </submittedName>
</protein>
<dbReference type="EMBL" id="CP032698">
    <property type="protein sequence ID" value="AYG81940.1"/>
    <property type="molecule type" value="Genomic_DNA"/>
</dbReference>
<proteinExistence type="predicted"/>
<name>A0A387HM88_9ACTN</name>
<sequence>MYRRTLFAAATGTAVALTTGAARPRLGQSDVNRFRAEYAEIVADDQALGGAQQVENHAVELAMRIKSSLAAGGASAWVRTKLYCLASDVTCSAAFAAIDAQARTRARIGLDNKQGPGR</sequence>
<organism evidence="1 2">
    <name type="scientific">Streptomyces hundungensis</name>
    <dbReference type="NCBI Taxonomy" id="1077946"/>
    <lineage>
        <taxon>Bacteria</taxon>
        <taxon>Bacillati</taxon>
        <taxon>Actinomycetota</taxon>
        <taxon>Actinomycetes</taxon>
        <taxon>Kitasatosporales</taxon>
        <taxon>Streptomycetaceae</taxon>
        <taxon>Streptomyces</taxon>
    </lineage>
</organism>
<gene>
    <name evidence="1" type="ORF">DWB77_04107</name>
</gene>
<dbReference type="AlphaFoldDB" id="A0A387HM88"/>
<reference evidence="1 2" key="1">
    <citation type="submission" date="2018-10" db="EMBL/GenBank/DDBJ databases">
        <title>Relationship between Morphology and Antimicrobial Activity in Streptomyces.</title>
        <authorList>
            <person name="Kang H.J."/>
            <person name="Kim S.B."/>
        </authorList>
    </citation>
    <scope>NUCLEOTIDE SEQUENCE [LARGE SCALE GENOMIC DNA]</scope>
    <source>
        <strain evidence="1 2">BH38</strain>
    </source>
</reference>
<dbReference type="Proteomes" id="UP000271554">
    <property type="component" value="Chromosome"/>
</dbReference>
<evidence type="ECO:0000313" key="1">
    <source>
        <dbReference type="EMBL" id="AYG81940.1"/>
    </source>
</evidence>